<dbReference type="InterPro" id="IPR009620">
    <property type="entry name" value="UPF0236"/>
</dbReference>
<comment type="similarity">
    <text evidence="1">Belongs to the UPF0236 family.</text>
</comment>
<evidence type="ECO:0000256" key="1">
    <source>
        <dbReference type="ARBA" id="ARBA00006539"/>
    </source>
</evidence>
<dbReference type="KEGG" id="pxv:FXF36_16145"/>
<proteinExistence type="inferred from homology"/>
<dbReference type="OrthoDB" id="2162583at2"/>
<organism evidence="2 3">
    <name type="scientific">Pseudobutyrivibrio xylanivorans</name>
    <dbReference type="NCBI Taxonomy" id="185007"/>
    <lineage>
        <taxon>Bacteria</taxon>
        <taxon>Bacillati</taxon>
        <taxon>Bacillota</taxon>
        <taxon>Clostridia</taxon>
        <taxon>Lachnospirales</taxon>
        <taxon>Lachnospiraceae</taxon>
        <taxon>Pseudobutyrivibrio</taxon>
    </lineage>
</organism>
<gene>
    <name evidence="2" type="ORF">FXF36_16145</name>
</gene>
<evidence type="ECO:0000313" key="3">
    <source>
        <dbReference type="Proteomes" id="UP000327030"/>
    </source>
</evidence>
<dbReference type="AlphaFoldDB" id="A0A5P6VWB7"/>
<dbReference type="Pfam" id="PF06782">
    <property type="entry name" value="UPF0236"/>
    <property type="match status" value="1"/>
</dbReference>
<dbReference type="EMBL" id="CP043030">
    <property type="protein sequence ID" value="QFJ56439.1"/>
    <property type="molecule type" value="Genomic_DNA"/>
</dbReference>
<sequence length="120" mass="14523">MCFTRQNSPKNFQIPEIKKEVDYLYIDADEDHYHLQFKEQRGDLEYHDYGRKLNGAINKIIYVFEGIEPEAPRSKRNRLVGTHYFCRGDEQDNKELWKEVFDYVEATYDVEKNKENIYKC</sequence>
<name>A0A5P6VWB7_PSEXY</name>
<evidence type="ECO:0000313" key="2">
    <source>
        <dbReference type="EMBL" id="QFJ56439.1"/>
    </source>
</evidence>
<reference evidence="3" key="1">
    <citation type="submission" date="2019-08" db="EMBL/GenBank/DDBJ databases">
        <title>Complete Genome Sequence of the Polysaccharide-Degrading Rumen Bacterium Pseudobutyrivibrio xylanivorans MA3014.</title>
        <authorList>
            <person name="Palevich N."/>
            <person name="Maclean P.H."/>
            <person name="Kelly W.J."/>
            <person name="Leahy S.C."/>
            <person name="Rakonjac J."/>
            <person name="Attwood G.T."/>
        </authorList>
    </citation>
    <scope>NUCLEOTIDE SEQUENCE [LARGE SCALE GENOMIC DNA]</scope>
    <source>
        <strain evidence="3">MA3014</strain>
    </source>
</reference>
<dbReference type="Proteomes" id="UP000327030">
    <property type="component" value="Chromosome PxyII"/>
</dbReference>
<accession>A0A5P6VWB7</accession>
<protein>
    <submittedName>
        <fullName evidence="2">Uncharacterized protein</fullName>
    </submittedName>
</protein>